<reference evidence="2" key="1">
    <citation type="journal article" date="2015" name="Nature">
        <title>Complex archaea that bridge the gap between prokaryotes and eukaryotes.</title>
        <authorList>
            <person name="Spang A."/>
            <person name="Saw J.H."/>
            <person name="Jorgensen S.L."/>
            <person name="Zaremba-Niedzwiedzka K."/>
            <person name="Martijn J."/>
            <person name="Lind A.E."/>
            <person name="van Eijk R."/>
            <person name="Schleper C."/>
            <person name="Guy L."/>
            <person name="Ettema T.J."/>
        </authorList>
    </citation>
    <scope>NUCLEOTIDE SEQUENCE</scope>
</reference>
<feature type="compositionally biased region" description="Basic and acidic residues" evidence="1">
    <location>
        <begin position="1"/>
        <end position="12"/>
    </location>
</feature>
<comment type="caution">
    <text evidence="2">The sequence shown here is derived from an EMBL/GenBank/DDBJ whole genome shotgun (WGS) entry which is preliminary data.</text>
</comment>
<proteinExistence type="predicted"/>
<organism evidence="2">
    <name type="scientific">marine sediment metagenome</name>
    <dbReference type="NCBI Taxonomy" id="412755"/>
    <lineage>
        <taxon>unclassified sequences</taxon>
        <taxon>metagenomes</taxon>
        <taxon>ecological metagenomes</taxon>
    </lineage>
</organism>
<sequence>MAKKKLSPERLRRFGGTPDEIVFVRPKRKKRGKKLEGKAKQ</sequence>
<evidence type="ECO:0000256" key="1">
    <source>
        <dbReference type="SAM" id="MobiDB-lite"/>
    </source>
</evidence>
<protein>
    <submittedName>
        <fullName evidence="2">Uncharacterized protein</fullName>
    </submittedName>
</protein>
<dbReference type="AlphaFoldDB" id="A0A0F9U9B9"/>
<name>A0A0F9U9B9_9ZZZZ</name>
<accession>A0A0F9U9B9</accession>
<dbReference type="EMBL" id="LAZR01000116">
    <property type="protein sequence ID" value="KKN89785.1"/>
    <property type="molecule type" value="Genomic_DNA"/>
</dbReference>
<feature type="region of interest" description="Disordered" evidence="1">
    <location>
        <begin position="1"/>
        <end position="41"/>
    </location>
</feature>
<evidence type="ECO:0000313" key="2">
    <source>
        <dbReference type="EMBL" id="KKN89785.1"/>
    </source>
</evidence>
<gene>
    <name evidence="2" type="ORF">LCGC14_0236330</name>
</gene>